<name>A0AA37XF99_9MICO</name>
<evidence type="ECO:0000313" key="9">
    <source>
        <dbReference type="Proteomes" id="UP001157161"/>
    </source>
</evidence>
<dbReference type="EC" id="1.5.1.3" evidence="3"/>
<comment type="similarity">
    <text evidence="2">Belongs to the dihydrofolate reductase family.</text>
</comment>
<reference evidence="8" key="2">
    <citation type="submission" date="2023-02" db="EMBL/GenBank/DDBJ databases">
        <authorList>
            <person name="Sun Q."/>
            <person name="Mori K."/>
        </authorList>
    </citation>
    <scope>NUCLEOTIDE SEQUENCE</scope>
    <source>
        <strain evidence="8">NBRC 112290</strain>
    </source>
</reference>
<dbReference type="Proteomes" id="UP001157161">
    <property type="component" value="Unassembled WGS sequence"/>
</dbReference>
<organism evidence="8 9">
    <name type="scientific">Litorihabitans aurantiacus</name>
    <dbReference type="NCBI Taxonomy" id="1930061"/>
    <lineage>
        <taxon>Bacteria</taxon>
        <taxon>Bacillati</taxon>
        <taxon>Actinomycetota</taxon>
        <taxon>Actinomycetes</taxon>
        <taxon>Micrococcales</taxon>
        <taxon>Beutenbergiaceae</taxon>
        <taxon>Litorihabitans</taxon>
    </lineage>
</organism>
<dbReference type="PANTHER" id="PTHR48069:SF3">
    <property type="entry name" value="DIHYDROFOLATE REDUCTASE"/>
    <property type="match status" value="1"/>
</dbReference>
<dbReference type="EMBL" id="BSUM01000001">
    <property type="protein sequence ID" value="GMA32088.1"/>
    <property type="molecule type" value="Genomic_DNA"/>
</dbReference>
<evidence type="ECO:0000256" key="4">
    <source>
        <dbReference type="ARBA" id="ARBA00022563"/>
    </source>
</evidence>
<dbReference type="InterPro" id="IPR024072">
    <property type="entry name" value="DHFR-like_dom_sf"/>
</dbReference>
<evidence type="ECO:0000256" key="1">
    <source>
        <dbReference type="ARBA" id="ARBA00004903"/>
    </source>
</evidence>
<dbReference type="RefSeq" id="WP_284250799.1">
    <property type="nucleotide sequence ID" value="NZ_BSUM01000001.1"/>
</dbReference>
<keyword evidence="6" id="KW-0560">Oxidoreductase</keyword>
<dbReference type="GO" id="GO:0050661">
    <property type="term" value="F:NADP binding"/>
    <property type="evidence" value="ECO:0007669"/>
    <property type="project" value="InterPro"/>
</dbReference>
<comment type="caution">
    <text evidence="8">The sequence shown here is derived from an EMBL/GenBank/DDBJ whole genome shotgun (WGS) entry which is preliminary data.</text>
</comment>
<keyword evidence="4" id="KW-0554">One-carbon metabolism</keyword>
<keyword evidence="5" id="KW-0521">NADP</keyword>
<dbReference type="AlphaFoldDB" id="A0AA37XF99"/>
<evidence type="ECO:0000256" key="2">
    <source>
        <dbReference type="ARBA" id="ARBA00009539"/>
    </source>
</evidence>
<dbReference type="PANTHER" id="PTHR48069">
    <property type="entry name" value="DIHYDROFOLATE REDUCTASE"/>
    <property type="match status" value="1"/>
</dbReference>
<dbReference type="Pfam" id="PF00186">
    <property type="entry name" value="DHFR_1"/>
    <property type="match status" value="1"/>
</dbReference>
<reference evidence="8" key="1">
    <citation type="journal article" date="2014" name="Int. J. Syst. Evol. Microbiol.">
        <title>Complete genome sequence of Corynebacterium casei LMG S-19264T (=DSM 44701T), isolated from a smear-ripened cheese.</title>
        <authorList>
            <consortium name="US DOE Joint Genome Institute (JGI-PGF)"/>
            <person name="Walter F."/>
            <person name="Albersmeier A."/>
            <person name="Kalinowski J."/>
            <person name="Ruckert C."/>
        </authorList>
    </citation>
    <scope>NUCLEOTIDE SEQUENCE</scope>
    <source>
        <strain evidence="8">NBRC 112290</strain>
    </source>
</reference>
<evidence type="ECO:0000313" key="8">
    <source>
        <dbReference type="EMBL" id="GMA32088.1"/>
    </source>
</evidence>
<proteinExistence type="inferred from homology"/>
<sequence>MTEAPDGEHAAHETSRARPGLVGLVWAQTPAGVIAADGELPWDVPEDVAHFRATVHGHPVVMGRATWDSIPPSSRPMPHSRSVVITRDASWSAPGAESVASLEEALALLAGSDEVWVMGGGEVYALAIDAADLLVVSEIEVDEPSGDLTVAPPVDPAGWVETTPLDVAGWRTSRTGTRWRIRHHRRPGGG</sequence>
<keyword evidence="9" id="KW-1185">Reference proteome</keyword>
<evidence type="ECO:0000256" key="3">
    <source>
        <dbReference type="ARBA" id="ARBA00012856"/>
    </source>
</evidence>
<accession>A0AA37XF99</accession>
<dbReference type="GO" id="GO:0004146">
    <property type="term" value="F:dihydrofolate reductase activity"/>
    <property type="evidence" value="ECO:0007669"/>
    <property type="project" value="UniProtKB-EC"/>
</dbReference>
<dbReference type="PROSITE" id="PS51330">
    <property type="entry name" value="DHFR_2"/>
    <property type="match status" value="1"/>
</dbReference>
<evidence type="ECO:0000259" key="7">
    <source>
        <dbReference type="PROSITE" id="PS51330"/>
    </source>
</evidence>
<dbReference type="GO" id="GO:0046654">
    <property type="term" value="P:tetrahydrofolate biosynthetic process"/>
    <property type="evidence" value="ECO:0007669"/>
    <property type="project" value="InterPro"/>
</dbReference>
<dbReference type="GO" id="GO:0046655">
    <property type="term" value="P:folic acid metabolic process"/>
    <property type="evidence" value="ECO:0007669"/>
    <property type="project" value="TreeGrafter"/>
</dbReference>
<dbReference type="PRINTS" id="PR00070">
    <property type="entry name" value="DHFR"/>
</dbReference>
<dbReference type="GO" id="GO:0046452">
    <property type="term" value="P:dihydrofolate metabolic process"/>
    <property type="evidence" value="ECO:0007669"/>
    <property type="project" value="TreeGrafter"/>
</dbReference>
<gene>
    <name evidence="8" type="primary">folA</name>
    <name evidence="8" type="ORF">GCM10025875_20800</name>
</gene>
<comment type="pathway">
    <text evidence="1">Cofactor biosynthesis; tetrahydrofolate biosynthesis; 5,6,7,8-tetrahydrofolate from 7,8-dihydrofolate: step 1/1.</text>
</comment>
<evidence type="ECO:0000256" key="6">
    <source>
        <dbReference type="ARBA" id="ARBA00023002"/>
    </source>
</evidence>
<dbReference type="InterPro" id="IPR001796">
    <property type="entry name" value="DHFR_dom"/>
</dbReference>
<dbReference type="SUPFAM" id="SSF53597">
    <property type="entry name" value="Dihydrofolate reductase-like"/>
    <property type="match status" value="1"/>
</dbReference>
<dbReference type="InterPro" id="IPR012259">
    <property type="entry name" value="DHFR"/>
</dbReference>
<protein>
    <recommendedName>
        <fullName evidence="3">dihydrofolate reductase</fullName>
        <ecNumber evidence="3">1.5.1.3</ecNumber>
    </recommendedName>
</protein>
<dbReference type="GO" id="GO:0006730">
    <property type="term" value="P:one-carbon metabolic process"/>
    <property type="evidence" value="ECO:0007669"/>
    <property type="project" value="UniProtKB-KW"/>
</dbReference>
<dbReference type="CDD" id="cd00209">
    <property type="entry name" value="DHFR"/>
    <property type="match status" value="1"/>
</dbReference>
<feature type="domain" description="DHFR" evidence="7">
    <location>
        <begin position="21"/>
        <end position="186"/>
    </location>
</feature>
<dbReference type="Gene3D" id="3.40.430.10">
    <property type="entry name" value="Dihydrofolate Reductase, subunit A"/>
    <property type="match status" value="1"/>
</dbReference>
<dbReference type="GO" id="GO:0005829">
    <property type="term" value="C:cytosol"/>
    <property type="evidence" value="ECO:0007669"/>
    <property type="project" value="TreeGrafter"/>
</dbReference>
<evidence type="ECO:0000256" key="5">
    <source>
        <dbReference type="ARBA" id="ARBA00022857"/>
    </source>
</evidence>